<evidence type="ECO:0000313" key="10">
    <source>
        <dbReference type="Proteomes" id="UP000193087"/>
    </source>
</evidence>
<accession>A0A1X2CDZ6</accession>
<evidence type="ECO:0000256" key="6">
    <source>
        <dbReference type="ARBA" id="ARBA00023136"/>
    </source>
</evidence>
<dbReference type="GO" id="GO:0005886">
    <property type="term" value="C:plasma membrane"/>
    <property type="evidence" value="ECO:0007669"/>
    <property type="project" value="UniProtKB-SubCell"/>
</dbReference>
<dbReference type="PANTHER" id="PTHR33406:SF11">
    <property type="entry name" value="MEMBRANE PROTEIN SCO6666-RELATED"/>
    <property type="match status" value="1"/>
</dbReference>
<evidence type="ECO:0000256" key="3">
    <source>
        <dbReference type="ARBA" id="ARBA00022475"/>
    </source>
</evidence>
<keyword evidence="6 7" id="KW-0472">Membrane</keyword>
<evidence type="ECO:0000259" key="8">
    <source>
        <dbReference type="PROSITE" id="PS50156"/>
    </source>
</evidence>
<keyword evidence="5 7" id="KW-1133">Transmembrane helix</keyword>
<gene>
    <name evidence="9" type="ORF">AWC22_23745</name>
</gene>
<organism evidence="9 10">
    <name type="scientific">Mycobacterium riyadhense</name>
    <dbReference type="NCBI Taxonomy" id="486698"/>
    <lineage>
        <taxon>Bacteria</taxon>
        <taxon>Bacillati</taxon>
        <taxon>Actinomycetota</taxon>
        <taxon>Actinomycetes</taxon>
        <taxon>Mycobacteriales</taxon>
        <taxon>Mycobacteriaceae</taxon>
        <taxon>Mycobacterium</taxon>
    </lineage>
</organism>
<dbReference type="RefSeq" id="WP_085251436.1">
    <property type="nucleotide sequence ID" value="NZ_CAJMWJ010000001.1"/>
</dbReference>
<feature type="transmembrane region" description="Helical" evidence="7">
    <location>
        <begin position="574"/>
        <end position="592"/>
    </location>
</feature>
<feature type="transmembrane region" description="Helical" evidence="7">
    <location>
        <begin position="316"/>
        <end position="341"/>
    </location>
</feature>
<dbReference type="OrthoDB" id="7051771at2"/>
<dbReference type="InterPro" id="IPR004869">
    <property type="entry name" value="MMPL_dom"/>
</dbReference>
<evidence type="ECO:0000256" key="2">
    <source>
        <dbReference type="ARBA" id="ARBA00010157"/>
    </source>
</evidence>
<feature type="transmembrane region" description="Helical" evidence="7">
    <location>
        <begin position="663"/>
        <end position="683"/>
    </location>
</feature>
<keyword evidence="3" id="KW-1003">Cell membrane</keyword>
<feature type="transmembrane region" description="Helical" evidence="7">
    <location>
        <begin position="689"/>
        <end position="708"/>
    </location>
</feature>
<dbReference type="PANTHER" id="PTHR33406">
    <property type="entry name" value="MEMBRANE PROTEIN MJ1562-RELATED"/>
    <property type="match status" value="1"/>
</dbReference>
<evidence type="ECO:0000313" key="9">
    <source>
        <dbReference type="EMBL" id="ORW74136.1"/>
    </source>
</evidence>
<reference evidence="9 10" key="1">
    <citation type="submission" date="2016-01" db="EMBL/GenBank/DDBJ databases">
        <title>The new phylogeny of the genus Mycobacterium.</title>
        <authorList>
            <person name="Tarcisio F."/>
            <person name="Conor M."/>
            <person name="Antonella G."/>
            <person name="Elisabetta G."/>
            <person name="Giulia F.S."/>
            <person name="Sara T."/>
            <person name="Anna F."/>
            <person name="Clotilde B."/>
            <person name="Roberto B."/>
            <person name="Veronica D.S."/>
            <person name="Fabio R."/>
            <person name="Monica P."/>
            <person name="Olivier J."/>
            <person name="Enrico T."/>
            <person name="Nicola S."/>
        </authorList>
    </citation>
    <scope>NUCLEOTIDE SEQUENCE [LARGE SCALE GENOMIC DNA]</scope>
    <source>
        <strain evidence="9 10">DSM 45176</strain>
    </source>
</reference>
<comment type="subcellular location">
    <subcellularLocation>
        <location evidence="1">Cell membrane</location>
        <topology evidence="1">Multi-pass membrane protein</topology>
    </subcellularLocation>
</comment>
<feature type="transmembrane region" description="Helical" evidence="7">
    <location>
        <begin position="237"/>
        <end position="261"/>
    </location>
</feature>
<keyword evidence="4 7" id="KW-0812">Transmembrane</keyword>
<evidence type="ECO:0000256" key="4">
    <source>
        <dbReference type="ARBA" id="ARBA00022692"/>
    </source>
</evidence>
<dbReference type="Proteomes" id="UP000193087">
    <property type="component" value="Unassembled WGS sequence"/>
</dbReference>
<keyword evidence="10" id="KW-1185">Reference proteome</keyword>
<dbReference type="EMBL" id="LQPQ01000123">
    <property type="protein sequence ID" value="ORW74136.1"/>
    <property type="molecule type" value="Genomic_DNA"/>
</dbReference>
<dbReference type="STRING" id="486698.AWC22_23745"/>
<feature type="transmembrane region" description="Helical" evidence="7">
    <location>
        <begin position="288"/>
        <end position="310"/>
    </location>
</feature>
<dbReference type="InterPro" id="IPR000731">
    <property type="entry name" value="SSD"/>
</dbReference>
<sequence length="755" mass="80252">MIFTKLSALAQRAPRIIIATAALLLLAAGIFGAPVSAQLPAGGYDDPGSESAKAQAILANDFHAGGMPIVFEITDPSGVDAPAARACAQNVLEALHNSRYVQQISSYWSTSLSEPPEPAIAASLVSSDHRTGLIVAQIAGSDSDAPQRAHDIANPIVGTHGGVTVKPGGQAIAYYDVNRQLRKDLTTIEAIAMPLCFVVLVWIFGSALAAILPIAVAVFAIEVTTAALRALSMFTSVSVFALNLASALCIALAIDYTLFIINRYREELASGKTPRQAMAVTMNTAGRTVTYSAVTVALSLVAMTIFPMYFLRSLAYAGLIGVSLCLIGALVVAPALLTLLGDRIDKWDLRKPAYRLIGREAPKHKAPQETFFYRSAVFAMRHAVPVVLLVTTLYVILGIPALGIKVAYPDDRMLPTTAQARQAGDTMRESFPQSGNAIRIVIPSREPASAVSGYALRLSRVTDVVSVAAPDGTYVNGKQVSTDTYGAAQAKGATYLTVSSSLDPYSAAGKAQLADLKHIEAPAPTLFGGVAQQNIDDVNAIVNKVPLAFILIAATTLLLVFLLTGSILLPIKALVMNVLSLTAAFGAMVWIFQDGHLGGFGTTATGHINAEFIPFIFGVAFGLSMDYEVFVLSRVREEWLNNDRGSGANERAVALGLARTGRIVTAAATVMAIVFVATITSQVQAERMLGTGLAITVLLDAFLIRTILIPAFMRLLGRANWWAPTPLSRWHTRWGLTDEPRRAAPQPFEEIGQAV</sequence>
<evidence type="ECO:0000256" key="1">
    <source>
        <dbReference type="ARBA" id="ARBA00004651"/>
    </source>
</evidence>
<feature type="transmembrane region" description="Helical" evidence="7">
    <location>
        <begin position="547"/>
        <end position="569"/>
    </location>
</feature>
<proteinExistence type="inferred from homology"/>
<evidence type="ECO:0000256" key="7">
    <source>
        <dbReference type="SAM" id="Phobius"/>
    </source>
</evidence>
<feature type="transmembrane region" description="Helical" evidence="7">
    <location>
        <begin position="612"/>
        <end position="632"/>
    </location>
</feature>
<evidence type="ECO:0000256" key="5">
    <source>
        <dbReference type="ARBA" id="ARBA00022989"/>
    </source>
</evidence>
<dbReference type="GeneID" id="93495948"/>
<dbReference type="SUPFAM" id="SSF82866">
    <property type="entry name" value="Multidrug efflux transporter AcrB transmembrane domain"/>
    <property type="match status" value="2"/>
</dbReference>
<comment type="similarity">
    <text evidence="2">Belongs to the resistance-nodulation-cell division (RND) (TC 2.A.6) family. MmpL subfamily.</text>
</comment>
<comment type="caution">
    <text evidence="9">The sequence shown here is derived from an EMBL/GenBank/DDBJ whole genome shotgun (WGS) entry which is preliminary data.</text>
</comment>
<protein>
    <recommendedName>
        <fullName evidence="8">SSD domain-containing protein</fullName>
    </recommendedName>
</protein>
<feature type="domain" description="SSD" evidence="8">
    <location>
        <begin position="248"/>
        <end position="339"/>
    </location>
</feature>
<dbReference type="PROSITE" id="PS50156">
    <property type="entry name" value="SSD"/>
    <property type="match status" value="1"/>
</dbReference>
<dbReference type="Pfam" id="PF03176">
    <property type="entry name" value="MMPL"/>
    <property type="match status" value="2"/>
</dbReference>
<dbReference type="Gene3D" id="1.20.1640.10">
    <property type="entry name" value="Multidrug efflux transporter AcrB transmembrane domain"/>
    <property type="match status" value="2"/>
</dbReference>
<feature type="transmembrane region" description="Helical" evidence="7">
    <location>
        <begin position="383"/>
        <end position="404"/>
    </location>
</feature>
<dbReference type="AlphaFoldDB" id="A0A1X2CDZ6"/>
<dbReference type="InterPro" id="IPR050545">
    <property type="entry name" value="Mycobact_MmpL"/>
</dbReference>
<name>A0A1X2CDZ6_9MYCO</name>